<sequence>MPTTRSLIPSNLSLNNFFPSFTTRTRQSNGAVDGVNGEEAPSSGSVTVVGTICDNESSWWVGGGIGGSSVEEAWSPTSRSFAIIR</sequence>
<accession>A0A0S3R1T0</accession>
<organism evidence="1 2">
    <name type="scientific">Vigna angularis var. angularis</name>
    <dbReference type="NCBI Taxonomy" id="157739"/>
    <lineage>
        <taxon>Eukaryota</taxon>
        <taxon>Viridiplantae</taxon>
        <taxon>Streptophyta</taxon>
        <taxon>Embryophyta</taxon>
        <taxon>Tracheophyta</taxon>
        <taxon>Spermatophyta</taxon>
        <taxon>Magnoliopsida</taxon>
        <taxon>eudicotyledons</taxon>
        <taxon>Gunneridae</taxon>
        <taxon>Pentapetalae</taxon>
        <taxon>rosids</taxon>
        <taxon>fabids</taxon>
        <taxon>Fabales</taxon>
        <taxon>Fabaceae</taxon>
        <taxon>Papilionoideae</taxon>
        <taxon>50 kb inversion clade</taxon>
        <taxon>NPAAA clade</taxon>
        <taxon>indigoferoid/millettioid clade</taxon>
        <taxon>Phaseoleae</taxon>
        <taxon>Vigna</taxon>
    </lineage>
</organism>
<gene>
    <name evidence="1" type="primary">Vigan.01G215700</name>
    <name evidence="1" type="ORF">VIGAN_01215700</name>
</gene>
<name>A0A0S3R1T0_PHAAN</name>
<keyword evidence="2" id="KW-1185">Reference proteome</keyword>
<dbReference type="AlphaFoldDB" id="A0A0S3R1T0"/>
<dbReference type="EMBL" id="AP015034">
    <property type="protein sequence ID" value="BAT74479.1"/>
    <property type="molecule type" value="Genomic_DNA"/>
</dbReference>
<evidence type="ECO:0000313" key="2">
    <source>
        <dbReference type="Proteomes" id="UP000291084"/>
    </source>
</evidence>
<protein>
    <submittedName>
        <fullName evidence="1">Uncharacterized protein</fullName>
    </submittedName>
</protein>
<dbReference type="Proteomes" id="UP000291084">
    <property type="component" value="Chromosome 1"/>
</dbReference>
<evidence type="ECO:0000313" key="1">
    <source>
        <dbReference type="EMBL" id="BAT74479.1"/>
    </source>
</evidence>
<proteinExistence type="predicted"/>
<reference evidence="1 2" key="1">
    <citation type="journal article" date="2015" name="Sci. Rep.">
        <title>The power of single molecule real-time sequencing technology in the de novo assembly of a eukaryotic genome.</title>
        <authorList>
            <person name="Sakai H."/>
            <person name="Naito K."/>
            <person name="Ogiso-Tanaka E."/>
            <person name="Takahashi Y."/>
            <person name="Iseki K."/>
            <person name="Muto C."/>
            <person name="Satou K."/>
            <person name="Teruya K."/>
            <person name="Shiroma A."/>
            <person name="Shimoji M."/>
            <person name="Hirano T."/>
            <person name="Itoh T."/>
            <person name="Kaga A."/>
            <person name="Tomooka N."/>
        </authorList>
    </citation>
    <scope>NUCLEOTIDE SEQUENCE [LARGE SCALE GENOMIC DNA]</scope>
    <source>
        <strain evidence="2">cv. Shumari</strain>
    </source>
</reference>